<feature type="domain" description="Tyrosine-protein phosphatase" evidence="12">
    <location>
        <begin position="1205"/>
        <end position="1459"/>
    </location>
</feature>
<dbReference type="InterPro" id="IPR050348">
    <property type="entry name" value="Protein-Tyr_Phosphatase"/>
</dbReference>
<dbReference type="PROSITE" id="PS50055">
    <property type="entry name" value="TYR_PHOSPHATASE_PTP"/>
    <property type="match status" value="2"/>
</dbReference>
<dbReference type="GeneID" id="107226378"/>
<dbReference type="PRINTS" id="PR00700">
    <property type="entry name" value="PRTYPHPHTASE"/>
</dbReference>
<feature type="region of interest" description="Disordered" evidence="9">
    <location>
        <begin position="513"/>
        <end position="549"/>
    </location>
</feature>
<dbReference type="Pfam" id="PF00041">
    <property type="entry name" value="fn3"/>
    <property type="match status" value="1"/>
</dbReference>
<name>A0ABM3FPA6_NEOLC</name>
<evidence type="ECO:0000256" key="4">
    <source>
        <dbReference type="ARBA" id="ARBA00022729"/>
    </source>
</evidence>
<evidence type="ECO:0000256" key="1">
    <source>
        <dbReference type="ARBA" id="ARBA00004167"/>
    </source>
</evidence>
<dbReference type="Proteomes" id="UP000829291">
    <property type="component" value="Chromosome 3"/>
</dbReference>
<reference evidence="16" key="1">
    <citation type="submission" date="2025-08" db="UniProtKB">
        <authorList>
            <consortium name="RefSeq"/>
        </authorList>
    </citation>
    <scope>IDENTIFICATION</scope>
    <source>
        <tissue evidence="16">Thorax and Abdomen</tissue>
    </source>
</reference>
<dbReference type="PANTHER" id="PTHR19134">
    <property type="entry name" value="RECEPTOR-TYPE TYROSINE-PROTEIN PHOSPHATASE"/>
    <property type="match status" value="1"/>
</dbReference>
<evidence type="ECO:0000256" key="7">
    <source>
        <dbReference type="ARBA" id="ARBA00023136"/>
    </source>
</evidence>
<keyword evidence="7 10" id="KW-0472">Membrane</keyword>
<feature type="domain" description="Tyrosine specific protein phosphatases" evidence="13">
    <location>
        <begin position="1377"/>
        <end position="1450"/>
    </location>
</feature>
<dbReference type="InterPro" id="IPR003595">
    <property type="entry name" value="Tyr_Pase_cat"/>
</dbReference>
<keyword evidence="10" id="KW-0812">Transmembrane</keyword>
<dbReference type="InterPro" id="IPR013783">
    <property type="entry name" value="Ig-like_fold"/>
</dbReference>
<dbReference type="Gene3D" id="3.90.190.10">
    <property type="entry name" value="Protein tyrosine phosphatase superfamily"/>
    <property type="match status" value="2"/>
</dbReference>
<dbReference type="InterPro" id="IPR000242">
    <property type="entry name" value="PTP_cat"/>
</dbReference>
<keyword evidence="16" id="KW-0675">Receptor</keyword>
<dbReference type="InterPro" id="IPR000387">
    <property type="entry name" value="Tyr_Pase_dom"/>
</dbReference>
<evidence type="ECO:0000256" key="6">
    <source>
        <dbReference type="ARBA" id="ARBA00022912"/>
    </source>
</evidence>
<dbReference type="InterPro" id="IPR016130">
    <property type="entry name" value="Tyr_Pase_AS"/>
</dbReference>
<comment type="similarity">
    <text evidence="2">Belongs to the protein-tyrosine phosphatase family.</text>
</comment>
<dbReference type="Pfam" id="PF00102">
    <property type="entry name" value="Y_phosphatase"/>
    <property type="match status" value="2"/>
</dbReference>
<evidence type="ECO:0000256" key="10">
    <source>
        <dbReference type="SAM" id="Phobius"/>
    </source>
</evidence>
<organism evidence="15 16">
    <name type="scientific">Neodiprion lecontei</name>
    <name type="common">Redheaded pine sawfly</name>
    <dbReference type="NCBI Taxonomy" id="441921"/>
    <lineage>
        <taxon>Eukaryota</taxon>
        <taxon>Metazoa</taxon>
        <taxon>Ecdysozoa</taxon>
        <taxon>Arthropoda</taxon>
        <taxon>Hexapoda</taxon>
        <taxon>Insecta</taxon>
        <taxon>Pterygota</taxon>
        <taxon>Neoptera</taxon>
        <taxon>Endopterygota</taxon>
        <taxon>Hymenoptera</taxon>
        <taxon>Tenthredinoidea</taxon>
        <taxon>Diprionidae</taxon>
        <taxon>Diprioninae</taxon>
        <taxon>Neodiprion</taxon>
    </lineage>
</organism>
<keyword evidence="5" id="KW-0378">Hydrolase</keyword>
<dbReference type="SMART" id="SM00194">
    <property type="entry name" value="PTPc"/>
    <property type="match status" value="2"/>
</dbReference>
<dbReference type="Gene3D" id="2.60.40.10">
    <property type="entry name" value="Immunoglobulins"/>
    <property type="match status" value="1"/>
</dbReference>
<feature type="transmembrane region" description="Helical" evidence="10">
    <location>
        <begin position="1098"/>
        <end position="1120"/>
    </location>
</feature>
<feature type="chain" id="PRO_5045153911" description="protein-tyrosine-phosphatase" evidence="11">
    <location>
        <begin position="21"/>
        <end position="1747"/>
    </location>
</feature>
<evidence type="ECO:0000256" key="5">
    <source>
        <dbReference type="ARBA" id="ARBA00022801"/>
    </source>
</evidence>
<dbReference type="InterPro" id="IPR029021">
    <property type="entry name" value="Prot-tyrosine_phosphatase-like"/>
</dbReference>
<dbReference type="PROSITE" id="PS00383">
    <property type="entry name" value="TYR_PHOSPHATASE_1"/>
    <property type="match status" value="1"/>
</dbReference>
<evidence type="ECO:0000259" key="13">
    <source>
        <dbReference type="PROSITE" id="PS50056"/>
    </source>
</evidence>
<comment type="subcellular location">
    <subcellularLocation>
        <location evidence="1">Membrane</location>
        <topology evidence="1">Single-pass membrane protein</topology>
    </subcellularLocation>
</comment>
<feature type="domain" description="Tyrosine specific protein phosphatases" evidence="13">
    <location>
        <begin position="1654"/>
        <end position="1727"/>
    </location>
</feature>
<evidence type="ECO:0000256" key="3">
    <source>
        <dbReference type="ARBA" id="ARBA00013064"/>
    </source>
</evidence>
<dbReference type="InterPro" id="IPR036116">
    <property type="entry name" value="FN3_sf"/>
</dbReference>
<sequence length="1747" mass="197532">MIIFLQSFTAIIIILASATAIKQDDDLFAMRNSVNWNDSTTSKFICISKDNDAALVWNYNYKMKNSEGGRILSTDFNPRKPIRKDVANCAAWNSTQCVAEWEKKGDWNVVDSIVEPMGPVYDYRWEDFNELAFDDVGKSQEYRYVAAFNESTDMVVFSVRGSGNVDLRLCGNENPIENSCLQIIVGGSDMKESAILSCVDVAMEPRLQSRPKTCTTLANVEHELAIVDEYEWRTFRVKWNRDDRKTIKVFKETEIEPFMEGNLDQRYTVYHLSVKSDLGTLIRFHFYEYLSTREKNAIISTTEFDKYDKNICIKLVVGLCFECQLKVTVVDSNGDEFPVGIIHGSENFLNNATLFWKPMKLTTKLPLNISQRLKIQLKTITEKYQSKGHWAMDNLRMCESADVARESTVTMHGEIGSPFLPKIKCQKLSYTRSETLDLSSTIRDRDDKKSVKPTVANSTAVFPNTTLETNLESMSPILIMKKMKKTSRSMGYFELKSKRSSFPPEGLEAVSEYQTSVTLRKKSSSSTNGNKRQRRSDTGEPTKIENLRATGISETNVTLQWDPPSSTNGSIQYKVTVKVDKFLGCSDRNESSPSKEDMRMVPKPEAIFARLHPYTNYTTTVIACIGGLEEIKGELNFTTDKRDIPTETVQNLRYEEGDEVLKWDAPECADMTGPWAETRLSFSEEAQEIRSERVPSNKFQTDPTIVTDLGSYKTYKVRAYIVRSTEASSDGAAQSREISFTTPASPPGKVDEMGSFDVNVEQRTVSLWWNLPFPLNGEVESYHLKIYQQRDDAPLLDETYETPAQVSKCKLSEKSVCLENVELRTNFSVQLDAQIRAKNKGVSSHGLVATRIVLESNWRTAELTRPEHLDQIIGDDGIVTVMWKHPPLPKFKITRFEVKAELLESTLLNTNSKSQNTTTANYPVKQEQKTYNTSLRLRTSSRYQIVVTATNEKNPSSGIVDSYNIKIPFKASFASGAKLQLTCKGRIPEVEIPAILEATQSTTVFINAVRVIKKGNIQRDTENLSLNYTVKRSEPRHFSLNFSQKYNITESSAETEEFRIDVRATDTDTGENTTLETIEQFTCDSANPTTTGENPRSAFAAVVILLIVVAILLVSFLVWYRKFRQSAKGKTCLDNEPLRPRSTVRDNFKSSWSSDDSTRPASLSEIRISMQQKVPDSATHNPHSCPVKVEEFEKYAKEALSIGLLDKQYTEFEKGLQKSCGCGSLPENMTKNRYKNQIAYDETRIVLKKLDADPYSDYINANYIQGYQNPRAYIATQGPLKATVRDFWRMVWQENVSVICMLANTVERGKKKCEEYWPNVEGTNKKCGDILIRNTDADVFADYTFRTLLLTCKGEKRTVTHLHYTGWPDHGVPMYTQSLVAYLNKLLGTNRDKGPVVVHCSAGVGRTGTIILCDICLQQAAVEKKIDAPAVVMRMREGRANMVDSAQQYMLAHLAILECMIAAQTQVPCSYDLPDRVKELRKQLTSDLGRLNDTVWQDRVLHALASPPPDSPWVSGENEASQGIGNENDFINPVIVDGVKMKSQYLASRLPSPSTVSYYWQLVAMNNLELIVTLQCPARGSSTYCDIVSDEFVFFPTPDIKVEKKSNTESEHFTIDKLILTDTSSKEEAKILPVTVLTCKGWKCDRMRKPPVVTALVSLWRESEKIRRNVAPSLVLCQDGVTACGLYLALSFLLERMAVERECDVISAVRAVRRSRPKFVQSLEQFNYLYDAAINYHESFATYANFS</sequence>
<protein>
    <recommendedName>
        <fullName evidence="3">protein-tyrosine-phosphatase</fullName>
        <ecNumber evidence="3">3.1.3.48</ecNumber>
    </recommendedName>
</protein>
<dbReference type="SMART" id="SM00060">
    <property type="entry name" value="FN3"/>
    <property type="match status" value="4"/>
</dbReference>
<dbReference type="SMART" id="SM00404">
    <property type="entry name" value="PTPc_motif"/>
    <property type="match status" value="2"/>
</dbReference>
<dbReference type="PROSITE" id="PS50056">
    <property type="entry name" value="TYR_PHOSPHATASE_2"/>
    <property type="match status" value="2"/>
</dbReference>
<evidence type="ECO:0000259" key="14">
    <source>
        <dbReference type="PROSITE" id="PS50853"/>
    </source>
</evidence>
<comment type="catalytic activity">
    <reaction evidence="8">
        <text>O-phospho-L-tyrosyl-[protein] + H2O = L-tyrosyl-[protein] + phosphate</text>
        <dbReference type="Rhea" id="RHEA:10684"/>
        <dbReference type="Rhea" id="RHEA-COMP:10136"/>
        <dbReference type="Rhea" id="RHEA-COMP:20101"/>
        <dbReference type="ChEBI" id="CHEBI:15377"/>
        <dbReference type="ChEBI" id="CHEBI:43474"/>
        <dbReference type="ChEBI" id="CHEBI:46858"/>
        <dbReference type="ChEBI" id="CHEBI:61978"/>
        <dbReference type="EC" id="3.1.3.48"/>
    </reaction>
</comment>
<accession>A0ABM3FPA6</accession>
<keyword evidence="10" id="KW-1133">Transmembrane helix</keyword>
<feature type="domain" description="Tyrosine-protein phosphatase" evidence="12">
    <location>
        <begin position="1497"/>
        <end position="1736"/>
    </location>
</feature>
<feature type="compositionally biased region" description="Basic and acidic residues" evidence="9">
    <location>
        <begin position="535"/>
        <end position="546"/>
    </location>
</feature>
<feature type="domain" description="Fibronectin type-III" evidence="14">
    <location>
        <begin position="543"/>
        <end position="643"/>
    </location>
</feature>
<keyword evidence="6" id="KW-0904">Protein phosphatase</keyword>
<keyword evidence="4 11" id="KW-0732">Signal</keyword>
<evidence type="ECO:0000259" key="12">
    <source>
        <dbReference type="PROSITE" id="PS50055"/>
    </source>
</evidence>
<dbReference type="CDD" id="cd00063">
    <property type="entry name" value="FN3"/>
    <property type="match status" value="1"/>
</dbReference>
<dbReference type="Pfam" id="PF12248">
    <property type="entry name" value="Methyltransf_FA"/>
    <property type="match status" value="1"/>
</dbReference>
<feature type="signal peptide" evidence="11">
    <location>
        <begin position="1"/>
        <end position="20"/>
    </location>
</feature>
<dbReference type="SUPFAM" id="SSF49265">
    <property type="entry name" value="Fibronectin type III"/>
    <property type="match status" value="2"/>
</dbReference>
<proteinExistence type="inferred from homology"/>
<dbReference type="EC" id="3.1.3.48" evidence="3"/>
<dbReference type="SUPFAM" id="SSF52799">
    <property type="entry name" value="(Phosphotyrosine protein) phosphatases II"/>
    <property type="match status" value="2"/>
</dbReference>
<evidence type="ECO:0000313" key="16">
    <source>
        <dbReference type="RefSeq" id="XP_046589842.1"/>
    </source>
</evidence>
<evidence type="ECO:0000256" key="2">
    <source>
        <dbReference type="ARBA" id="ARBA00009580"/>
    </source>
</evidence>
<dbReference type="PANTHER" id="PTHR19134:SF562">
    <property type="entry name" value="PROTEIN-TYROSINE-PHOSPHATASE"/>
    <property type="match status" value="1"/>
</dbReference>
<feature type="compositionally biased region" description="Polar residues" evidence="9">
    <location>
        <begin position="513"/>
        <end position="530"/>
    </location>
</feature>
<dbReference type="InterPro" id="IPR022041">
    <property type="entry name" value="Methyltransf_FA"/>
</dbReference>
<dbReference type="PROSITE" id="PS50853">
    <property type="entry name" value="FN3"/>
    <property type="match status" value="1"/>
</dbReference>
<evidence type="ECO:0000256" key="9">
    <source>
        <dbReference type="SAM" id="MobiDB-lite"/>
    </source>
</evidence>
<evidence type="ECO:0000256" key="11">
    <source>
        <dbReference type="SAM" id="SignalP"/>
    </source>
</evidence>
<evidence type="ECO:0000313" key="15">
    <source>
        <dbReference type="Proteomes" id="UP000829291"/>
    </source>
</evidence>
<gene>
    <name evidence="16" type="primary">LOC107226378</name>
</gene>
<dbReference type="CDD" id="cd00047">
    <property type="entry name" value="PTPc"/>
    <property type="match status" value="2"/>
</dbReference>
<dbReference type="InterPro" id="IPR003961">
    <property type="entry name" value="FN3_dom"/>
</dbReference>
<keyword evidence="15" id="KW-1185">Reference proteome</keyword>
<dbReference type="RefSeq" id="XP_046589842.1">
    <property type="nucleotide sequence ID" value="XM_046733886.1"/>
</dbReference>
<evidence type="ECO:0000256" key="8">
    <source>
        <dbReference type="ARBA" id="ARBA00051722"/>
    </source>
</evidence>